<feature type="region of interest" description="Disordered" evidence="1">
    <location>
        <begin position="1"/>
        <end position="52"/>
    </location>
</feature>
<comment type="caution">
    <text evidence="2">The sequence shown here is derived from an EMBL/GenBank/DDBJ whole genome shotgun (WGS) entry which is preliminary data.</text>
</comment>
<evidence type="ECO:0000313" key="2">
    <source>
        <dbReference type="EMBL" id="KAK0069579.1"/>
    </source>
</evidence>
<protein>
    <submittedName>
        <fullName evidence="2">Fibrous sheath CABYR-binding protein-like X4</fullName>
    </submittedName>
</protein>
<evidence type="ECO:0000256" key="1">
    <source>
        <dbReference type="SAM" id="MobiDB-lite"/>
    </source>
</evidence>
<gene>
    <name evidence="2" type="ORF">Bpfe_000756</name>
</gene>
<name>A0AAD8CC51_BIOPF</name>
<reference evidence="2" key="1">
    <citation type="journal article" date="2023" name="PLoS Negl. Trop. Dis.">
        <title>A genome sequence for Biomphalaria pfeifferi, the major vector snail for the human-infecting parasite Schistosoma mansoni.</title>
        <authorList>
            <person name="Bu L."/>
            <person name="Lu L."/>
            <person name="Laidemitt M.R."/>
            <person name="Zhang S.M."/>
            <person name="Mutuku M."/>
            <person name="Mkoji G."/>
            <person name="Steinauer M."/>
            <person name="Loker E.S."/>
        </authorList>
    </citation>
    <scope>NUCLEOTIDE SEQUENCE</scope>
    <source>
        <strain evidence="2">KasaAsao</strain>
    </source>
</reference>
<evidence type="ECO:0000313" key="3">
    <source>
        <dbReference type="Proteomes" id="UP001233172"/>
    </source>
</evidence>
<organism evidence="2 3">
    <name type="scientific">Biomphalaria pfeifferi</name>
    <name type="common">Bloodfluke planorb</name>
    <name type="synonym">Freshwater snail</name>
    <dbReference type="NCBI Taxonomy" id="112525"/>
    <lineage>
        <taxon>Eukaryota</taxon>
        <taxon>Metazoa</taxon>
        <taxon>Spiralia</taxon>
        <taxon>Lophotrochozoa</taxon>
        <taxon>Mollusca</taxon>
        <taxon>Gastropoda</taxon>
        <taxon>Heterobranchia</taxon>
        <taxon>Euthyneura</taxon>
        <taxon>Panpulmonata</taxon>
        <taxon>Hygrophila</taxon>
        <taxon>Lymnaeoidea</taxon>
        <taxon>Planorbidae</taxon>
        <taxon>Biomphalaria</taxon>
    </lineage>
</organism>
<dbReference type="Proteomes" id="UP001233172">
    <property type="component" value="Unassembled WGS sequence"/>
</dbReference>
<dbReference type="AlphaFoldDB" id="A0AAD8CC51"/>
<dbReference type="EMBL" id="JASAOG010000002">
    <property type="protein sequence ID" value="KAK0069579.1"/>
    <property type="molecule type" value="Genomic_DNA"/>
</dbReference>
<feature type="compositionally biased region" description="Basic residues" evidence="1">
    <location>
        <begin position="1"/>
        <end position="10"/>
    </location>
</feature>
<keyword evidence="3" id="KW-1185">Reference proteome</keyword>
<sequence>MGCVGSKKKKGAEQPASPKAEEPENPPAEAGEEAKGNEEGGENPDAEASKDE</sequence>
<proteinExistence type="predicted"/>
<accession>A0AAD8CC51</accession>
<reference evidence="2" key="2">
    <citation type="submission" date="2023-04" db="EMBL/GenBank/DDBJ databases">
        <authorList>
            <person name="Bu L."/>
            <person name="Lu L."/>
            <person name="Laidemitt M.R."/>
            <person name="Zhang S.M."/>
            <person name="Mutuku M."/>
            <person name="Mkoji G."/>
            <person name="Steinauer M."/>
            <person name="Loker E.S."/>
        </authorList>
    </citation>
    <scope>NUCLEOTIDE SEQUENCE</scope>
    <source>
        <strain evidence="2">KasaAsao</strain>
        <tissue evidence="2">Whole Snail</tissue>
    </source>
</reference>